<gene>
    <name evidence="1" type="ORF">MM415B03259_0008</name>
</gene>
<reference evidence="1" key="1">
    <citation type="submission" date="2020-03" db="EMBL/GenBank/DDBJ databases">
        <title>The deep terrestrial virosphere.</title>
        <authorList>
            <person name="Holmfeldt K."/>
            <person name="Nilsson E."/>
            <person name="Simone D."/>
            <person name="Lopez-Fernandez M."/>
            <person name="Wu X."/>
            <person name="de Brujin I."/>
            <person name="Lundin D."/>
            <person name="Andersson A."/>
            <person name="Bertilsson S."/>
            <person name="Dopson M."/>
        </authorList>
    </citation>
    <scope>NUCLEOTIDE SEQUENCE</scope>
    <source>
        <strain evidence="1">MM415B03259</strain>
    </source>
</reference>
<evidence type="ECO:0000313" key="1">
    <source>
        <dbReference type="EMBL" id="QJA91776.1"/>
    </source>
</evidence>
<proteinExistence type="predicted"/>
<organism evidence="1">
    <name type="scientific">viral metagenome</name>
    <dbReference type="NCBI Taxonomy" id="1070528"/>
    <lineage>
        <taxon>unclassified sequences</taxon>
        <taxon>metagenomes</taxon>
        <taxon>organismal metagenomes</taxon>
    </lineage>
</organism>
<accession>A0A6M3LA26</accession>
<dbReference type="AlphaFoldDB" id="A0A6M3LA26"/>
<sequence length="68" mass="7663">MGILNGGENKMISMDLDDLYAFRKELNIAISIAEKMNARSKETLDRLKSLDIPAEIKEKILLVLEDAL</sequence>
<protein>
    <submittedName>
        <fullName evidence="1">Uncharacterized protein</fullName>
    </submittedName>
</protein>
<name>A0A6M3LA26_9ZZZZ</name>
<dbReference type="EMBL" id="MT143012">
    <property type="protein sequence ID" value="QJA91776.1"/>
    <property type="molecule type" value="Genomic_DNA"/>
</dbReference>